<evidence type="ECO:0000313" key="3">
    <source>
        <dbReference type="Proteomes" id="UP000054396"/>
    </source>
</evidence>
<dbReference type="OrthoDB" id="5597599at2"/>
<name>A0A0W7WJD0_9RHOB</name>
<evidence type="ECO:0000256" key="1">
    <source>
        <dbReference type="SAM" id="MobiDB-lite"/>
    </source>
</evidence>
<dbReference type="EMBL" id="LPXO01000006">
    <property type="protein sequence ID" value="KUF10584.1"/>
    <property type="molecule type" value="Genomic_DNA"/>
</dbReference>
<evidence type="ECO:0008006" key="4">
    <source>
        <dbReference type="Google" id="ProtNLM"/>
    </source>
</evidence>
<dbReference type="RefSeq" id="WP_058862423.1">
    <property type="nucleotide sequence ID" value="NZ_LPXO01000006.1"/>
</dbReference>
<comment type="caution">
    <text evidence="2">The sequence shown here is derived from an EMBL/GenBank/DDBJ whole genome shotgun (WGS) entry which is preliminary data.</text>
</comment>
<organism evidence="2 3">
    <name type="scientific">Pseudoponticoccus marisrubri</name>
    <dbReference type="NCBI Taxonomy" id="1685382"/>
    <lineage>
        <taxon>Bacteria</taxon>
        <taxon>Pseudomonadati</taxon>
        <taxon>Pseudomonadota</taxon>
        <taxon>Alphaproteobacteria</taxon>
        <taxon>Rhodobacterales</taxon>
        <taxon>Roseobacteraceae</taxon>
        <taxon>Pseudoponticoccus</taxon>
    </lineage>
</organism>
<protein>
    <recommendedName>
        <fullName evidence="4">Amidoligase enzyme</fullName>
    </recommendedName>
</protein>
<accession>A0A0W7WJD0</accession>
<evidence type="ECO:0000313" key="2">
    <source>
        <dbReference type="EMBL" id="KUF10584.1"/>
    </source>
</evidence>
<gene>
    <name evidence="2" type="ORF">AVJ23_11950</name>
</gene>
<dbReference type="InterPro" id="IPR022025">
    <property type="entry name" value="Amidoligase_2"/>
</dbReference>
<dbReference type="Proteomes" id="UP000054396">
    <property type="component" value="Unassembled WGS sequence"/>
</dbReference>
<dbReference type="Pfam" id="PF12224">
    <property type="entry name" value="Amidoligase_2"/>
    <property type="match status" value="1"/>
</dbReference>
<sequence>MTEPRSAAFRPLPHATTTTGDPRLCGVEIEFGGMTEIGAAEVTQRLLGGTIDETGPRHLILRDSEIGDVGIELDTALRKADMAVVNAGLDMARGLVPVEIISAPLDTDGMERLDALRDALRQAGATGSRDGVLLGFGIHLNPAVVAPDDPVTLSTILAYGLLEDWMRAHWDLDGTRRLLPFVDPWPRRLVDDLVAEAPEDLTALRRIYARHTHSRNHGLDLMPLFAHADPDGFAEDFPSPGKTSARPTFHFRLPDCRIDEPAWSLAEPWEMWRKVECAAGDKALMGCLRTAWRINRDKWMNGRSDWVRTVSEILEETAKEAGA</sequence>
<keyword evidence="3" id="KW-1185">Reference proteome</keyword>
<proteinExistence type="predicted"/>
<dbReference type="AlphaFoldDB" id="A0A0W7WJD0"/>
<feature type="region of interest" description="Disordered" evidence="1">
    <location>
        <begin position="1"/>
        <end position="20"/>
    </location>
</feature>
<dbReference type="STRING" id="1685382.AVJ23_11950"/>
<reference evidence="2 3" key="1">
    <citation type="submission" date="2015-12" db="EMBL/GenBank/DDBJ databases">
        <authorList>
            <person name="Shamseldin A."/>
            <person name="Moawad H."/>
            <person name="Abd El-Rahim W.M."/>
            <person name="Sadowsky M.J."/>
        </authorList>
    </citation>
    <scope>NUCLEOTIDE SEQUENCE [LARGE SCALE GENOMIC DNA]</scope>
    <source>
        <strain evidence="2 3">SJ5A-1</strain>
    </source>
</reference>